<sequence>MILVTGATGLVGVQLLADLLLKEVKIRALYRTEAKIASSQKIIQQKLGKQAETLLTKIEWVKADITRIPELTDAFEGIDHVYHCAGLISYDPKDYKALRKINIEGTANVVNISLSKNIKKFCHVSSIAALGSELNNQKVTENSPRNNELEYDNYSICKYGAEMEVWRASQEGLNVVIVNPGVIIGSGNWNTGSGQIFSRIDKGLSYYLPLVTGFVAVEDVSSAMIKLMEAEIKNERFIVVGENLSFKEVQGKIAEALNKPQPTKALQPWMVFLGWIFQSIGSFLFNTNKEITRKSIKAAFNKTYYDHTKIKTALPTFEFTSIDKAVKTTAAFYVEDQQ</sequence>
<reference evidence="1" key="1">
    <citation type="submission" date="2019-09" db="EMBL/GenBank/DDBJ databases">
        <authorList>
            <person name="Rodrigo-Torres L."/>
            <person name="Arahal R. D."/>
            <person name="Lucena T."/>
        </authorList>
    </citation>
    <scope>NUCLEOTIDE SEQUENCE</scope>
    <source>
        <strain evidence="1">ISS653</strain>
    </source>
</reference>
<name>A0AC61Y8F2_9FLAO</name>
<accession>A0AC61Y8F2</accession>
<organism evidence="1 2">
    <name type="scientific">Mesonia oceanica</name>
    <dbReference type="NCBI Taxonomy" id="2687242"/>
    <lineage>
        <taxon>Bacteria</taxon>
        <taxon>Pseudomonadati</taxon>
        <taxon>Bacteroidota</taxon>
        <taxon>Flavobacteriia</taxon>
        <taxon>Flavobacteriales</taxon>
        <taxon>Flavobacteriaceae</taxon>
        <taxon>Mesonia</taxon>
    </lineage>
</organism>
<dbReference type="Proteomes" id="UP000356253">
    <property type="component" value="Unassembled WGS sequence"/>
</dbReference>
<comment type="caution">
    <text evidence="1">The sequence shown here is derived from an EMBL/GenBank/DDBJ whole genome shotgun (WGS) entry which is preliminary data.</text>
</comment>
<gene>
    <name evidence="1" type="primary">lgrD</name>
    <name evidence="1" type="ORF">FVB9532_00915</name>
</gene>
<keyword evidence="2" id="KW-1185">Reference proteome</keyword>
<proteinExistence type="predicted"/>
<dbReference type="EMBL" id="CABVMM010000003">
    <property type="protein sequence ID" value="VVU99659.1"/>
    <property type="molecule type" value="Genomic_DNA"/>
</dbReference>
<protein>
    <submittedName>
        <fullName evidence="1">Linear gramicidin synthase subunit D</fullName>
    </submittedName>
</protein>
<evidence type="ECO:0000313" key="1">
    <source>
        <dbReference type="EMBL" id="VVU99659.1"/>
    </source>
</evidence>
<evidence type="ECO:0000313" key="2">
    <source>
        <dbReference type="Proteomes" id="UP000356253"/>
    </source>
</evidence>